<keyword evidence="2" id="KW-1185">Reference proteome</keyword>
<sequence length="269" mass="31443">MESETSEFVQGEGAIASHGPTEYQARVLKVNFEGPERKYLVHYIGWHHRWDEWVGANRLRKIAGSDVDKQLNHLDHHVAKKRGRKQKSRISPEMKDGEEADLVLRIPLPGILKKQLVDDWELITQQRKLVKLPRTPNANEVLMKFFEYKKQQEASIGDSTLEIMDGLRSYFNKALPAMLLYKEEREQFEALSENCKENLSSIYGAEHLLRLFVKLPDLLTLAGMEDDSLIELQQKLTEFLKKIIMPFFYQSMDRQLSFPINKDYITHRK</sequence>
<evidence type="ECO:0000313" key="2">
    <source>
        <dbReference type="Proteomes" id="UP001162992"/>
    </source>
</evidence>
<proteinExistence type="predicted"/>
<accession>A0ACC2CPK0</accession>
<reference evidence="2" key="1">
    <citation type="journal article" date="2024" name="Proc. Natl. Acad. Sci. U.S.A.">
        <title>Extraordinary preservation of gene collinearity over three hundred million years revealed in homosporous lycophytes.</title>
        <authorList>
            <person name="Li C."/>
            <person name="Wickell D."/>
            <person name="Kuo L.Y."/>
            <person name="Chen X."/>
            <person name="Nie B."/>
            <person name="Liao X."/>
            <person name="Peng D."/>
            <person name="Ji J."/>
            <person name="Jenkins J."/>
            <person name="Williams M."/>
            <person name="Shu S."/>
            <person name="Plott C."/>
            <person name="Barry K."/>
            <person name="Rajasekar S."/>
            <person name="Grimwood J."/>
            <person name="Han X."/>
            <person name="Sun S."/>
            <person name="Hou Z."/>
            <person name="He W."/>
            <person name="Dai G."/>
            <person name="Sun C."/>
            <person name="Schmutz J."/>
            <person name="Leebens-Mack J.H."/>
            <person name="Li F.W."/>
            <person name="Wang L."/>
        </authorList>
    </citation>
    <scope>NUCLEOTIDE SEQUENCE [LARGE SCALE GENOMIC DNA]</scope>
    <source>
        <strain evidence="2">cv. PW_Plant_1</strain>
    </source>
</reference>
<gene>
    <name evidence="1" type="ORF">O6H91_09G060600</name>
</gene>
<evidence type="ECO:0000313" key="1">
    <source>
        <dbReference type="EMBL" id="KAJ7543974.1"/>
    </source>
</evidence>
<dbReference type="Proteomes" id="UP001162992">
    <property type="component" value="Chromosome 9"/>
</dbReference>
<dbReference type="EMBL" id="CM055100">
    <property type="protein sequence ID" value="KAJ7543974.1"/>
    <property type="molecule type" value="Genomic_DNA"/>
</dbReference>
<organism evidence="1 2">
    <name type="scientific">Diphasiastrum complanatum</name>
    <name type="common">Issler's clubmoss</name>
    <name type="synonym">Lycopodium complanatum</name>
    <dbReference type="NCBI Taxonomy" id="34168"/>
    <lineage>
        <taxon>Eukaryota</taxon>
        <taxon>Viridiplantae</taxon>
        <taxon>Streptophyta</taxon>
        <taxon>Embryophyta</taxon>
        <taxon>Tracheophyta</taxon>
        <taxon>Lycopodiopsida</taxon>
        <taxon>Lycopodiales</taxon>
        <taxon>Lycopodiaceae</taxon>
        <taxon>Lycopodioideae</taxon>
        <taxon>Diphasiastrum</taxon>
    </lineage>
</organism>
<protein>
    <submittedName>
        <fullName evidence="1">Uncharacterized protein</fullName>
    </submittedName>
</protein>
<comment type="caution">
    <text evidence="1">The sequence shown here is derived from an EMBL/GenBank/DDBJ whole genome shotgun (WGS) entry which is preliminary data.</text>
</comment>
<name>A0ACC2CPK0_DIPCM</name>